<keyword evidence="1" id="KW-0472">Membrane</keyword>
<reference evidence="2 3" key="1">
    <citation type="submission" date="2020-08" db="EMBL/GenBank/DDBJ databases">
        <title>Sequencing the genomes of 1000 actinobacteria strains.</title>
        <authorList>
            <person name="Klenk H.-P."/>
        </authorList>
    </citation>
    <scope>NUCLEOTIDE SEQUENCE [LARGE SCALE GENOMIC DNA]</scope>
    <source>
        <strain evidence="2 3">DSM 105498</strain>
    </source>
</reference>
<evidence type="ECO:0000313" key="2">
    <source>
        <dbReference type="EMBL" id="MBB3044256.1"/>
    </source>
</evidence>
<keyword evidence="1" id="KW-0812">Transmembrane</keyword>
<keyword evidence="3" id="KW-1185">Reference proteome</keyword>
<gene>
    <name evidence="2" type="ORF">FHU40_004093</name>
</gene>
<evidence type="ECO:0000256" key="1">
    <source>
        <dbReference type="SAM" id="Phobius"/>
    </source>
</evidence>
<comment type="caution">
    <text evidence="2">The sequence shown here is derived from an EMBL/GenBank/DDBJ whole genome shotgun (WGS) entry which is preliminary data.</text>
</comment>
<keyword evidence="1" id="KW-1133">Transmembrane helix</keyword>
<protein>
    <recommendedName>
        <fullName evidence="4">LPXTG cell wall anchor domain-containing protein</fullName>
    </recommendedName>
</protein>
<proteinExistence type="predicted"/>
<accession>A0A7W4VYR4</accession>
<dbReference type="RefSeq" id="WP_183594140.1">
    <property type="nucleotide sequence ID" value="NZ_JACHWR010000003.1"/>
</dbReference>
<dbReference type="AlphaFoldDB" id="A0A7W4VYR4"/>
<sequence>MTGTALDEIGRTCTASVGSLPETGAGAPLWLLPLALVLLVAGTVLLLRARRGRTAGAMLAAAVVAGVLLSPAGAPRAHADTAQVDYGDGCSLITIDESAITWAATAGTVGLLPGDRVAVLTVPVTNSDAVPIRLSGRLRTDASASGLHGRVRFDDIGGPVLLAPGQRTVATLVVDVLPSAGDDLQGTTTPLELVLTATAR</sequence>
<feature type="transmembrane region" description="Helical" evidence="1">
    <location>
        <begin position="54"/>
        <end position="74"/>
    </location>
</feature>
<evidence type="ECO:0008006" key="4">
    <source>
        <dbReference type="Google" id="ProtNLM"/>
    </source>
</evidence>
<name>A0A7W4VYR4_9ACTN</name>
<dbReference type="EMBL" id="JACHWR010000003">
    <property type="protein sequence ID" value="MBB3044256.1"/>
    <property type="molecule type" value="Genomic_DNA"/>
</dbReference>
<evidence type="ECO:0000313" key="3">
    <source>
        <dbReference type="Proteomes" id="UP000589626"/>
    </source>
</evidence>
<dbReference type="Proteomes" id="UP000589626">
    <property type="component" value="Unassembled WGS sequence"/>
</dbReference>
<organism evidence="2 3">
    <name type="scientific">Nocardioides soli</name>
    <dbReference type="NCBI Taxonomy" id="1036020"/>
    <lineage>
        <taxon>Bacteria</taxon>
        <taxon>Bacillati</taxon>
        <taxon>Actinomycetota</taxon>
        <taxon>Actinomycetes</taxon>
        <taxon>Propionibacteriales</taxon>
        <taxon>Nocardioidaceae</taxon>
        <taxon>Nocardioides</taxon>
    </lineage>
</organism>
<feature type="transmembrane region" description="Helical" evidence="1">
    <location>
        <begin position="29"/>
        <end position="47"/>
    </location>
</feature>